<feature type="signal peptide" evidence="1">
    <location>
        <begin position="1"/>
        <end position="19"/>
    </location>
</feature>
<keyword evidence="1" id="KW-0732">Signal</keyword>
<dbReference type="Proteomes" id="UP001321492">
    <property type="component" value="Unassembled WGS sequence"/>
</dbReference>
<organism evidence="2 3">
    <name type="scientific">Chelatococcus albus</name>
    <dbReference type="NCBI Taxonomy" id="3047466"/>
    <lineage>
        <taxon>Bacteria</taxon>
        <taxon>Pseudomonadati</taxon>
        <taxon>Pseudomonadota</taxon>
        <taxon>Alphaproteobacteria</taxon>
        <taxon>Hyphomicrobiales</taxon>
        <taxon>Chelatococcaceae</taxon>
        <taxon>Chelatococcus</taxon>
    </lineage>
</organism>
<keyword evidence="3" id="KW-1185">Reference proteome</keyword>
<dbReference type="RefSeq" id="WP_283739809.1">
    <property type="nucleotide sequence ID" value="NZ_JASJEV010000003.1"/>
</dbReference>
<accession>A0ABT7AEM6</accession>
<reference evidence="2 3" key="1">
    <citation type="submission" date="2023-05" db="EMBL/GenBank/DDBJ databases">
        <title>Chelatococcus sp. nov., a moderately thermophilic bacterium isolated from hot spring microbial mat.</title>
        <authorList>
            <person name="Hu C.-J."/>
            <person name="Li W.-J."/>
        </authorList>
    </citation>
    <scope>NUCLEOTIDE SEQUENCE [LARGE SCALE GENOMIC DNA]</scope>
    <source>
        <strain evidence="2 3">SYSU G07232</strain>
    </source>
</reference>
<evidence type="ECO:0000256" key="1">
    <source>
        <dbReference type="SAM" id="SignalP"/>
    </source>
</evidence>
<feature type="chain" id="PRO_5045722778" evidence="1">
    <location>
        <begin position="20"/>
        <end position="89"/>
    </location>
</feature>
<name>A0ABT7AEM6_9HYPH</name>
<proteinExistence type="predicted"/>
<evidence type="ECO:0000313" key="2">
    <source>
        <dbReference type="EMBL" id="MDJ1157812.1"/>
    </source>
</evidence>
<dbReference type="EMBL" id="JASJEV010000003">
    <property type="protein sequence ID" value="MDJ1157812.1"/>
    <property type="molecule type" value="Genomic_DNA"/>
</dbReference>
<evidence type="ECO:0000313" key="3">
    <source>
        <dbReference type="Proteomes" id="UP001321492"/>
    </source>
</evidence>
<sequence length="89" mass="10249">MRLAAALLSLAVLTGAASASPLHPAAPLGGNGLAVPAFFDRPPADPRDFYPYPAFRPYDYFYYRPGCRWRWVRYWDGVTWVRERKRICR</sequence>
<gene>
    <name evidence="2" type="ORF">QNA08_06155</name>
</gene>
<comment type="caution">
    <text evidence="2">The sequence shown here is derived from an EMBL/GenBank/DDBJ whole genome shotgun (WGS) entry which is preliminary data.</text>
</comment>
<protein>
    <submittedName>
        <fullName evidence="2">Uncharacterized protein</fullName>
    </submittedName>
</protein>